<protein>
    <submittedName>
        <fullName evidence="3">Checkpoint protein hus1</fullName>
    </submittedName>
</protein>
<comment type="caution">
    <text evidence="3">The sequence shown here is derived from an EMBL/GenBank/DDBJ whole genome shotgun (WGS) entry which is preliminary data.</text>
</comment>
<proteinExistence type="predicted"/>
<evidence type="ECO:0000313" key="3">
    <source>
        <dbReference type="EMBL" id="KAK7752768.1"/>
    </source>
</evidence>
<dbReference type="SUPFAM" id="SSF57850">
    <property type="entry name" value="RING/U-box"/>
    <property type="match status" value="1"/>
</dbReference>
<dbReference type="Gene3D" id="3.30.40.10">
    <property type="entry name" value="Zinc/RING finger domain, C3HC4 (zinc finger)"/>
    <property type="match status" value="1"/>
</dbReference>
<dbReference type="AlphaFoldDB" id="A0AAN9V3E0"/>
<gene>
    <name evidence="3" type="primary">hus1_1</name>
    <name evidence="3" type="ORF">SLS62_005320</name>
</gene>
<feature type="domain" description="RING-type" evidence="2">
    <location>
        <begin position="28"/>
        <end position="93"/>
    </location>
</feature>
<dbReference type="EMBL" id="JAKJXP020000035">
    <property type="protein sequence ID" value="KAK7752768.1"/>
    <property type="molecule type" value="Genomic_DNA"/>
</dbReference>
<dbReference type="PROSITE" id="PS50089">
    <property type="entry name" value="ZF_RING_2"/>
    <property type="match status" value="1"/>
</dbReference>
<name>A0AAN9V3E0_9PEZI</name>
<reference evidence="3 4" key="1">
    <citation type="submission" date="2024-02" db="EMBL/GenBank/DDBJ databases">
        <title>De novo assembly and annotation of 12 fungi associated with fruit tree decline syndrome in Ontario, Canada.</title>
        <authorList>
            <person name="Sulman M."/>
            <person name="Ellouze W."/>
            <person name="Ilyukhin E."/>
        </authorList>
    </citation>
    <scope>NUCLEOTIDE SEQUENCE [LARGE SCALE GENOMIC DNA]</scope>
    <source>
        <strain evidence="3 4">M11/M66-122</strain>
    </source>
</reference>
<organism evidence="3 4">
    <name type="scientific">Diatrype stigma</name>
    <dbReference type="NCBI Taxonomy" id="117547"/>
    <lineage>
        <taxon>Eukaryota</taxon>
        <taxon>Fungi</taxon>
        <taxon>Dikarya</taxon>
        <taxon>Ascomycota</taxon>
        <taxon>Pezizomycotina</taxon>
        <taxon>Sordariomycetes</taxon>
        <taxon>Xylariomycetidae</taxon>
        <taxon>Xylariales</taxon>
        <taxon>Diatrypaceae</taxon>
        <taxon>Diatrype</taxon>
    </lineage>
</organism>
<dbReference type="Proteomes" id="UP001320420">
    <property type="component" value="Unassembled WGS sequence"/>
</dbReference>
<dbReference type="InterPro" id="IPR001841">
    <property type="entry name" value="Znf_RING"/>
</dbReference>
<accession>A0AAN9V3E0</accession>
<keyword evidence="4" id="KW-1185">Reference proteome</keyword>
<sequence>MTLFTHIAAFMDEDGIDARDHPRLDLDCTICGEYKLEMPPHASMFSPDDQDAYFQVEPFAVVPCGHIFGYHCLSKWAWEEITDSKPPTCPICRLKLVHPGCGHLVRIQPYNVRASRRSQLPGTIHEGGSLNDFCEQCEHEIFEEVLQEIQMAVYPHEPNGLYRDPRTDGADRTDQLRRDMAAYLQRLRRENTARMLRW</sequence>
<dbReference type="Pfam" id="PF13639">
    <property type="entry name" value="zf-RING_2"/>
    <property type="match status" value="1"/>
</dbReference>
<dbReference type="InterPro" id="IPR013083">
    <property type="entry name" value="Znf_RING/FYVE/PHD"/>
</dbReference>
<evidence type="ECO:0000259" key="2">
    <source>
        <dbReference type="PROSITE" id="PS50089"/>
    </source>
</evidence>
<keyword evidence="1" id="KW-0863">Zinc-finger</keyword>
<evidence type="ECO:0000313" key="4">
    <source>
        <dbReference type="Proteomes" id="UP001320420"/>
    </source>
</evidence>
<evidence type="ECO:0000256" key="1">
    <source>
        <dbReference type="PROSITE-ProRule" id="PRU00175"/>
    </source>
</evidence>
<dbReference type="SMART" id="SM00184">
    <property type="entry name" value="RING"/>
    <property type="match status" value="1"/>
</dbReference>
<dbReference type="GO" id="GO:0008270">
    <property type="term" value="F:zinc ion binding"/>
    <property type="evidence" value="ECO:0007669"/>
    <property type="project" value="UniProtKB-KW"/>
</dbReference>
<keyword evidence="1" id="KW-0862">Zinc</keyword>
<keyword evidence="1" id="KW-0479">Metal-binding</keyword>